<dbReference type="Gene3D" id="3.90.1570.50">
    <property type="match status" value="1"/>
</dbReference>
<organism evidence="14 15">
    <name type="scientific">Mycoplasma suis (strain KI_3806)</name>
    <dbReference type="NCBI Taxonomy" id="708248"/>
    <lineage>
        <taxon>Bacteria</taxon>
        <taxon>Bacillati</taxon>
        <taxon>Mycoplasmatota</taxon>
        <taxon>Mollicutes</taxon>
        <taxon>Mycoplasmataceae</taxon>
        <taxon>Mycoplasma</taxon>
    </lineage>
</organism>
<evidence type="ECO:0000256" key="12">
    <source>
        <dbReference type="SAM" id="MobiDB-lite"/>
    </source>
</evidence>
<dbReference type="GO" id="GO:0003677">
    <property type="term" value="F:DNA binding"/>
    <property type="evidence" value="ECO:0007669"/>
    <property type="project" value="UniProtKB-KW"/>
</dbReference>
<keyword evidence="9 11" id="KW-0067">ATP-binding</keyword>
<dbReference type="CDD" id="cd22332">
    <property type="entry name" value="HsdR_N"/>
    <property type="match status" value="1"/>
</dbReference>
<evidence type="ECO:0000256" key="4">
    <source>
        <dbReference type="ARBA" id="ARBA00022722"/>
    </source>
</evidence>
<dbReference type="PANTHER" id="PTHR30195:SF15">
    <property type="entry name" value="TYPE I RESTRICTION ENZYME HINDI ENDONUCLEASE SUBUNIT"/>
    <property type="match status" value="1"/>
</dbReference>
<dbReference type="InterPro" id="IPR027417">
    <property type="entry name" value="P-loop_NTPase"/>
</dbReference>
<dbReference type="GO" id="GO:0005524">
    <property type="term" value="F:ATP binding"/>
    <property type="evidence" value="ECO:0007669"/>
    <property type="project" value="UniProtKB-KW"/>
</dbReference>
<evidence type="ECO:0000256" key="9">
    <source>
        <dbReference type="ARBA" id="ARBA00022840"/>
    </source>
</evidence>
<dbReference type="REBASE" id="34151">
    <property type="entry name" value="R1.Msu3806ORF7530P"/>
</dbReference>
<keyword evidence="10 11" id="KW-0238">DNA-binding</keyword>
<dbReference type="EC" id="3.1.21.3" evidence="11"/>
<comment type="similarity">
    <text evidence="2 11">Belongs to the HsdR family.</text>
</comment>
<evidence type="ECO:0000313" key="14">
    <source>
        <dbReference type="EMBL" id="CBZ40851.1"/>
    </source>
</evidence>
<accession>F0V2H0</accession>
<dbReference type="InterPro" id="IPR040980">
    <property type="entry name" value="SWI2_SNF2"/>
</dbReference>
<keyword evidence="7" id="KW-0255">Endonuclease</keyword>
<dbReference type="InterPro" id="IPR007409">
    <property type="entry name" value="Restrct_endonuc_type1_HsdR_N"/>
</dbReference>
<evidence type="ECO:0000256" key="3">
    <source>
        <dbReference type="ARBA" id="ARBA00011296"/>
    </source>
</evidence>
<comment type="subunit">
    <text evidence="3 11">The type I restriction/modification system is composed of three polypeptides R, M and S.</text>
</comment>
<proteinExistence type="inferred from homology"/>
<evidence type="ECO:0000256" key="11">
    <source>
        <dbReference type="RuleBase" id="RU364115"/>
    </source>
</evidence>
<dbReference type="KEGG" id="msk:MSUIS_07580"/>
<evidence type="ECO:0000313" key="15">
    <source>
        <dbReference type="Proteomes" id="UP000008645"/>
    </source>
</evidence>
<dbReference type="RefSeq" id="WP_013609449.1">
    <property type="nucleotide sequence ID" value="NC_015153.1"/>
</dbReference>
<dbReference type="PANTHER" id="PTHR30195">
    <property type="entry name" value="TYPE I SITE-SPECIFIC DEOXYRIBONUCLEASE PROTEIN SUBUNIT M AND R"/>
    <property type="match status" value="1"/>
</dbReference>
<name>F0V2H0_MYCS3</name>
<keyword evidence="8 11" id="KW-0378">Hydrolase</keyword>
<evidence type="ECO:0000256" key="8">
    <source>
        <dbReference type="ARBA" id="ARBA00022801"/>
    </source>
</evidence>
<evidence type="ECO:0000256" key="7">
    <source>
        <dbReference type="ARBA" id="ARBA00022759"/>
    </source>
</evidence>
<dbReference type="InterPro" id="IPR055180">
    <property type="entry name" value="HsdR_RecA-like_helicase_dom_2"/>
</dbReference>
<dbReference type="Pfam" id="PF18766">
    <property type="entry name" value="SWI2_SNF2"/>
    <property type="match status" value="1"/>
</dbReference>
<evidence type="ECO:0000256" key="10">
    <source>
        <dbReference type="ARBA" id="ARBA00023125"/>
    </source>
</evidence>
<dbReference type="Proteomes" id="UP000008645">
    <property type="component" value="Chromosome"/>
</dbReference>
<dbReference type="NCBIfam" id="TIGR00348">
    <property type="entry name" value="hsdR"/>
    <property type="match status" value="1"/>
</dbReference>
<dbReference type="OrthoDB" id="9758243at2"/>
<dbReference type="EMBL" id="FQ790233">
    <property type="protein sequence ID" value="CBZ40851.1"/>
    <property type="molecule type" value="Genomic_DNA"/>
</dbReference>
<dbReference type="PROSITE" id="PS51192">
    <property type="entry name" value="HELICASE_ATP_BIND_1"/>
    <property type="match status" value="1"/>
</dbReference>
<feature type="compositionally biased region" description="Acidic residues" evidence="12">
    <location>
        <begin position="1263"/>
        <end position="1274"/>
    </location>
</feature>
<comment type="catalytic activity">
    <reaction evidence="1 11">
        <text>Endonucleolytic cleavage of DNA to give random double-stranded fragments with terminal 5'-phosphates, ATP is simultaneously hydrolyzed.</text>
        <dbReference type="EC" id="3.1.21.3"/>
    </reaction>
</comment>
<dbReference type="InterPro" id="IPR014001">
    <property type="entry name" value="Helicase_ATP-bd"/>
</dbReference>
<dbReference type="SUPFAM" id="SSF52540">
    <property type="entry name" value="P-loop containing nucleoside triphosphate hydrolases"/>
    <property type="match status" value="1"/>
</dbReference>
<dbReference type="HOGENOM" id="CLU_251615_0_0_14"/>
<sequence length="1445" mass="171772">MSKTKKISLVNSAKKRETRNKALKFLVDVLGWELKHFGGVKEEIKVSPILRKELALALEKINGPLGHQINEIIYEIEKGIWLKNINIEKNREKWGMMVREWEGWLGYGDSEKIIKIIDFEKPENNSFTVIPNFKLKSSREEFKDEEFEPDLVCFVNGLPLIFFSFGDPREQLIDIYRQNYRDIFVEKTPQLFLYNAFCVIANEKEAKMGAVGNPFRLFYHWHRIKEEDSGDEKTIEILLKGTCEKNNFLDLLKNFTIFQESFVEGEEETNQNKGRSKKLIKIIARNHQFLGVNLAFESWKRRKEKDGKIGTFWHTQGSGKSFSILFFTEKARKEAIKRGEDIAFVIIVDRQDLERQMFNNFRSCNILGRFPEECLIKNKTELKWKISDKSKSYIFSIINKFDKFEDKIEREVVIVADEAHRTQYGDMAHSMYKSFENSSRIGFTGTPILKDDEITARYFGGYVSKYDFSKAIADKVTVPLVYINKVSRAKRKFLPEKNEKLPIKTGEHREKSADQEIRENEFRMRNNAKDFVSYYSERFFDLEKEKIKRKAMFVCSKQKGCILMWNFAQEYWKEEINRLKDSLQKPNLGEREAHKLRKKMELMEETEMKVVIDKWSDIDLEELKILYGQQIEMPEKESEAEKEDRFKNKSDVFRIVFVNSMWLTGFDVKSLTYLFIDRGLKEHSLMQTIARPNRIDEGKTRGFIIDYFGLATQIDKCLGKWGKSHEHKIFINSQDDVKNTVSSIIFDLESLLKDRGVSLKKIIEQKLNKEKKKKVREEIKKIMNDPKLKTKFNKNCELLFEDTKYLTPEDFSKENYKKFKWIKDFYKKINEKEKPKKIDIETKTKNQDFYNSNIEFLQNKENYSKEINENINKSMNFYSNRKRQNLVEIGDHQMNSEEEDEVKKKNIDISEKEEEKYDKKINQVCEKIIKSSSPEELHDSLGNLSDVKNEYEGKEVNAEDEDYEEVMGEREEVFESSNEKGEGNKTIKEEEIKEETIEKWEEKVKVERLKEEKTTRPTEISELIDDIEFLLSKIGVYLKRTKEKNKFSDIFFSIESKQKIISENMKDTFIEKRDFIAEVIKEKEKSLLEKNFWSFLTDEQVYKLVQIEKIYKQLNDIKDTTAYENLSLQAKGLFKKMLEKYYSIGDRTSKGIMQTEEFISSLIRSNKKEMATKIMLICKEAIKINKLGWEWGQHVKIANKLKQSSNSSEEMGKILEEVIEHSYDVFYKNNRLTRKDLNPRIIRIEDTKKEDEKLMTEKFINYPEEEEEEEEEGEKEEKIEEGKVESNEEVREEDLISEKELDYSPESSPEKKEEKVTKTEDLIYEKTTKESSSIDKKLKKLKYDVSQFNDQKEKAIFLFEESLKELKILLYELEIPYKEIKKKTLLGKEKWNEKLLEKLFFLQNKNKFNYHFENLKESELLAFKEISKEKYQMYEILKEIYEKIN</sequence>
<evidence type="ECO:0000256" key="6">
    <source>
        <dbReference type="ARBA" id="ARBA00022747"/>
    </source>
</evidence>
<dbReference type="InterPro" id="IPR004473">
    <property type="entry name" value="Restrct_endonuc_typeI_HsdR"/>
</dbReference>
<keyword evidence="6 11" id="KW-0680">Restriction system</keyword>
<reference evidence="14 15" key="1">
    <citation type="journal article" date="2011" name="J. Bacteriol.">
        <title>Complete genome sequence of the hemotrophic Mycoplasma suis strain KI3806.</title>
        <authorList>
            <person name="Oehlerking J."/>
            <person name="Kube M."/>
            <person name="Felder K.M."/>
            <person name="Matter D."/>
            <person name="Wittenbrink M.M."/>
            <person name="Schwarzenbach S."/>
            <person name="Kramer M.M."/>
            <person name="Hoelzle K."/>
            <person name="Hoelzle L.E."/>
        </authorList>
    </citation>
    <scope>NUCLEOTIDE SEQUENCE [LARGE SCALE GENOMIC DNA]</scope>
    <source>
        <strain evidence="15">KI_3806</strain>
    </source>
</reference>
<comment type="function">
    <text evidence="11">Subunit R is required for both nuclease and ATPase activities, but not for modification.</text>
</comment>
<protein>
    <recommendedName>
        <fullName evidence="11">Type I restriction enzyme endonuclease subunit</fullName>
        <shortName evidence="11">R protein</shortName>
        <ecNumber evidence="11">3.1.21.3</ecNumber>
    </recommendedName>
</protein>
<dbReference type="Gene3D" id="3.40.50.300">
    <property type="entry name" value="P-loop containing nucleotide triphosphate hydrolases"/>
    <property type="match status" value="2"/>
</dbReference>
<evidence type="ECO:0000256" key="1">
    <source>
        <dbReference type="ARBA" id="ARBA00000851"/>
    </source>
</evidence>
<evidence type="ECO:0000256" key="5">
    <source>
        <dbReference type="ARBA" id="ARBA00022741"/>
    </source>
</evidence>
<keyword evidence="4" id="KW-0540">Nuclease</keyword>
<feature type="domain" description="Helicase ATP-binding" evidence="13">
    <location>
        <begin position="301"/>
        <end position="465"/>
    </location>
</feature>
<dbReference type="InterPro" id="IPR051268">
    <property type="entry name" value="Type-I_R_enzyme_R_subunit"/>
</dbReference>
<dbReference type="GO" id="GO:0009035">
    <property type="term" value="F:type I site-specific deoxyribonuclease activity"/>
    <property type="evidence" value="ECO:0007669"/>
    <property type="project" value="UniProtKB-EC"/>
</dbReference>
<dbReference type="GO" id="GO:0009307">
    <property type="term" value="P:DNA restriction-modification system"/>
    <property type="evidence" value="ECO:0007669"/>
    <property type="project" value="UniProtKB-KW"/>
</dbReference>
<feature type="region of interest" description="Disordered" evidence="12">
    <location>
        <begin position="1260"/>
        <end position="1318"/>
    </location>
</feature>
<dbReference type="SMART" id="SM00487">
    <property type="entry name" value="DEXDc"/>
    <property type="match status" value="1"/>
</dbReference>
<gene>
    <name evidence="14" type="primary">hsdR</name>
    <name evidence="14" type="ORF">MSUIS_07580</name>
</gene>
<evidence type="ECO:0000256" key="2">
    <source>
        <dbReference type="ARBA" id="ARBA00008598"/>
    </source>
</evidence>
<keyword evidence="5 11" id="KW-0547">Nucleotide-binding</keyword>
<evidence type="ECO:0000259" key="13">
    <source>
        <dbReference type="PROSITE" id="PS51192"/>
    </source>
</evidence>
<dbReference type="Pfam" id="PF22679">
    <property type="entry name" value="T1R_D3-like"/>
    <property type="match status" value="1"/>
</dbReference>
<dbReference type="Pfam" id="PF04313">
    <property type="entry name" value="HSDR_N"/>
    <property type="match status" value="1"/>
</dbReference>
<feature type="compositionally biased region" description="Basic and acidic residues" evidence="12">
    <location>
        <begin position="1275"/>
        <end position="1318"/>
    </location>
</feature>